<keyword evidence="8" id="KW-1185">Reference proteome</keyword>
<dbReference type="PRINTS" id="PR00813">
    <property type="entry name" value="BCTERIALGSPG"/>
</dbReference>
<evidence type="ECO:0000256" key="1">
    <source>
        <dbReference type="ARBA" id="ARBA00004167"/>
    </source>
</evidence>
<dbReference type="RefSeq" id="WP_039717690.1">
    <property type="nucleotide sequence ID" value="NZ_JTJC03000002.1"/>
</dbReference>
<comment type="subcellular location">
    <subcellularLocation>
        <location evidence="1">Membrane</location>
        <topology evidence="1">Single-pass membrane protein</topology>
    </subcellularLocation>
</comment>
<dbReference type="EMBL" id="JTJC03000002">
    <property type="protein sequence ID" value="NHC34800.1"/>
    <property type="molecule type" value="Genomic_DNA"/>
</dbReference>
<evidence type="ECO:0000256" key="5">
    <source>
        <dbReference type="ARBA" id="ARBA00023136"/>
    </source>
</evidence>
<evidence type="ECO:0000256" key="3">
    <source>
        <dbReference type="ARBA" id="ARBA00022692"/>
    </source>
</evidence>
<sequence length="185" mass="19070">MKSELKAKLLQNLLKNKKQNAGFTLIELLVVVIIIGILSSIALPSFLSQSAKARASEAKTNLGAMNRAQQTYYLENQAFVEDTVAGDGSAIAALGIGIKDSNNFAYRVTATTVTTDVINRARSKNKDLKGHVGGVFSTGGQTPTVLCEANTAAEEAVAGADTAADPALAGAVPTCDAATSKQVGG</sequence>
<comment type="caution">
    <text evidence="7">The sequence shown here is derived from an EMBL/GenBank/DDBJ whole genome shotgun (WGS) entry which is preliminary data.</text>
</comment>
<dbReference type="AlphaFoldDB" id="A0A9X5I4C1"/>
<keyword evidence="4 6" id="KW-1133">Transmembrane helix</keyword>
<keyword evidence="5 6" id="KW-0472">Membrane</keyword>
<dbReference type="OrthoDB" id="467711at2"/>
<dbReference type="GO" id="GO:0015628">
    <property type="term" value="P:protein secretion by the type II secretion system"/>
    <property type="evidence" value="ECO:0007669"/>
    <property type="project" value="InterPro"/>
</dbReference>
<dbReference type="InterPro" id="IPR000983">
    <property type="entry name" value="Bac_GSPG_pilin"/>
</dbReference>
<dbReference type="GO" id="GO:0015627">
    <property type="term" value="C:type II protein secretion system complex"/>
    <property type="evidence" value="ECO:0007669"/>
    <property type="project" value="InterPro"/>
</dbReference>
<keyword evidence="2" id="KW-0488">Methylation</keyword>
<dbReference type="InterPro" id="IPR045584">
    <property type="entry name" value="Pilin-like"/>
</dbReference>
<gene>
    <name evidence="7" type="ORF">QH73_0009020</name>
</gene>
<dbReference type="SUPFAM" id="SSF54523">
    <property type="entry name" value="Pili subunits"/>
    <property type="match status" value="1"/>
</dbReference>
<dbReference type="PROSITE" id="PS00409">
    <property type="entry name" value="PROKAR_NTER_METHYL"/>
    <property type="match status" value="1"/>
</dbReference>
<accession>A0A9X5I4C1</accession>
<evidence type="ECO:0000256" key="6">
    <source>
        <dbReference type="SAM" id="Phobius"/>
    </source>
</evidence>
<dbReference type="Pfam" id="PF16734">
    <property type="entry name" value="Pilin_GH"/>
    <property type="match status" value="1"/>
</dbReference>
<dbReference type="InterPro" id="IPR031975">
    <property type="entry name" value="Pilin_GH"/>
</dbReference>
<feature type="transmembrane region" description="Helical" evidence="6">
    <location>
        <begin position="21"/>
        <end position="47"/>
    </location>
</feature>
<organism evidence="7 8">
    <name type="scientific">Scytonema millei VB511283</name>
    <dbReference type="NCBI Taxonomy" id="1245923"/>
    <lineage>
        <taxon>Bacteria</taxon>
        <taxon>Bacillati</taxon>
        <taxon>Cyanobacteriota</taxon>
        <taxon>Cyanophyceae</taxon>
        <taxon>Nostocales</taxon>
        <taxon>Scytonemataceae</taxon>
        <taxon>Scytonema</taxon>
    </lineage>
</organism>
<evidence type="ECO:0000313" key="7">
    <source>
        <dbReference type="EMBL" id="NHC34800.1"/>
    </source>
</evidence>
<dbReference type="Proteomes" id="UP000031532">
    <property type="component" value="Unassembled WGS sequence"/>
</dbReference>
<dbReference type="InterPro" id="IPR012902">
    <property type="entry name" value="N_methyl_site"/>
</dbReference>
<reference evidence="7 8" key="1">
    <citation type="journal article" date="2015" name="Genome Announc.">
        <title>Draft Genome Sequence of the Terrestrial Cyanobacterium Scytonema millei VB511283, Isolated from Eastern India.</title>
        <authorList>
            <person name="Sen D."/>
            <person name="Chandrababunaidu M.M."/>
            <person name="Singh D."/>
            <person name="Sanghi N."/>
            <person name="Ghorai A."/>
            <person name="Mishra G.P."/>
            <person name="Madduluri M."/>
            <person name="Adhikary S.P."/>
            <person name="Tripathy S."/>
        </authorList>
    </citation>
    <scope>NUCLEOTIDE SEQUENCE [LARGE SCALE GENOMIC DNA]</scope>
    <source>
        <strain evidence="7 8">VB511283</strain>
    </source>
</reference>
<evidence type="ECO:0000256" key="4">
    <source>
        <dbReference type="ARBA" id="ARBA00022989"/>
    </source>
</evidence>
<dbReference type="Gene3D" id="3.30.700.10">
    <property type="entry name" value="Glycoprotein, Type 4 Pilin"/>
    <property type="match status" value="1"/>
</dbReference>
<dbReference type="PANTHER" id="PTHR30093:SF44">
    <property type="entry name" value="TYPE II SECRETION SYSTEM CORE PROTEIN G"/>
    <property type="match status" value="1"/>
</dbReference>
<name>A0A9X5I4C1_9CYAN</name>
<dbReference type="PANTHER" id="PTHR30093">
    <property type="entry name" value="GENERAL SECRETION PATHWAY PROTEIN G"/>
    <property type="match status" value="1"/>
</dbReference>
<dbReference type="Pfam" id="PF07963">
    <property type="entry name" value="N_methyl"/>
    <property type="match status" value="1"/>
</dbReference>
<proteinExistence type="predicted"/>
<dbReference type="GO" id="GO:0016020">
    <property type="term" value="C:membrane"/>
    <property type="evidence" value="ECO:0007669"/>
    <property type="project" value="UniProtKB-SubCell"/>
</dbReference>
<evidence type="ECO:0000256" key="2">
    <source>
        <dbReference type="ARBA" id="ARBA00022481"/>
    </source>
</evidence>
<evidence type="ECO:0000313" key="8">
    <source>
        <dbReference type="Proteomes" id="UP000031532"/>
    </source>
</evidence>
<protein>
    <submittedName>
        <fullName evidence="7">Prepilin-type N-terminal cleavage/methylation domain-containing protein</fullName>
    </submittedName>
</protein>
<dbReference type="NCBIfam" id="TIGR02532">
    <property type="entry name" value="IV_pilin_GFxxxE"/>
    <property type="match status" value="1"/>
</dbReference>
<keyword evidence="3 6" id="KW-0812">Transmembrane</keyword>